<dbReference type="EMBL" id="MT145132">
    <property type="protein sequence ID" value="QJI03935.1"/>
    <property type="molecule type" value="Genomic_DNA"/>
</dbReference>
<accession>A0A6M3Y108</accession>
<protein>
    <submittedName>
        <fullName evidence="1">Uncharacterized protein</fullName>
    </submittedName>
</protein>
<proteinExistence type="predicted"/>
<sequence length="236" mass="28337">MEDSMMAPELLRTPPPIRGSWLAQMDCIHNPDWWAAEQDRLKGKPELGITEFWPEHTVNEQLEKIRPYFADLNFPNDEPTPERVLVFDWLKKRFRTMWIKDGRIVQERYNWTARFEATWEPEWMPLFYQLVRAPFGTCEFALLKEYLTCWFCLLEGAYAQAWEDFYSEFIKLIGGLHQDSHYDATCHAQTVRDEFSPQRYDDLHLRLEWPSQFGTRLAIFKFAIPDNLKPFYQVLR</sequence>
<reference evidence="1" key="1">
    <citation type="submission" date="2020-03" db="EMBL/GenBank/DDBJ databases">
        <title>The deep terrestrial virosphere.</title>
        <authorList>
            <person name="Holmfeldt K."/>
            <person name="Nilsson E."/>
            <person name="Simone D."/>
            <person name="Lopez-Fernandez M."/>
            <person name="Wu X."/>
            <person name="de Brujin I."/>
            <person name="Lundin D."/>
            <person name="Andersson A."/>
            <person name="Bertilsson S."/>
            <person name="Dopson M."/>
        </authorList>
    </citation>
    <scope>NUCLEOTIDE SEQUENCE</scope>
    <source>
        <strain evidence="1">TM448B05559</strain>
    </source>
</reference>
<gene>
    <name evidence="1" type="ORF">TM448B05559_0008</name>
</gene>
<organism evidence="1">
    <name type="scientific">viral metagenome</name>
    <dbReference type="NCBI Taxonomy" id="1070528"/>
    <lineage>
        <taxon>unclassified sequences</taxon>
        <taxon>metagenomes</taxon>
        <taxon>organismal metagenomes</taxon>
    </lineage>
</organism>
<dbReference type="AlphaFoldDB" id="A0A6M3Y108"/>
<evidence type="ECO:0000313" key="1">
    <source>
        <dbReference type="EMBL" id="QJI03935.1"/>
    </source>
</evidence>
<name>A0A6M3Y108_9ZZZZ</name>